<proteinExistence type="predicted"/>
<evidence type="ECO:0000313" key="2">
    <source>
        <dbReference type="Proteomes" id="UP000494165"/>
    </source>
</evidence>
<accession>A0A8S1DR00</accession>
<organism evidence="1 2">
    <name type="scientific">Cloeon dipterum</name>
    <dbReference type="NCBI Taxonomy" id="197152"/>
    <lineage>
        <taxon>Eukaryota</taxon>
        <taxon>Metazoa</taxon>
        <taxon>Ecdysozoa</taxon>
        <taxon>Arthropoda</taxon>
        <taxon>Hexapoda</taxon>
        <taxon>Insecta</taxon>
        <taxon>Pterygota</taxon>
        <taxon>Palaeoptera</taxon>
        <taxon>Ephemeroptera</taxon>
        <taxon>Pisciforma</taxon>
        <taxon>Baetidae</taxon>
        <taxon>Cloeon</taxon>
    </lineage>
</organism>
<comment type="caution">
    <text evidence="1">The sequence shown here is derived from an EMBL/GenBank/DDBJ whole genome shotgun (WGS) entry which is preliminary data.</text>
</comment>
<sequence length="101" mass="11681">MQACAQMKSHATVFKRKQNKNLPSPIITRYFCNPSKYIQLYIRCVVDQERHPAICPVTGIRFLPASSTRSLNRASPDRKVLDYDCNTVNHFLTVIHRSLLF</sequence>
<keyword evidence="2" id="KW-1185">Reference proteome</keyword>
<dbReference type="AlphaFoldDB" id="A0A8S1DR00"/>
<evidence type="ECO:0000313" key="1">
    <source>
        <dbReference type="EMBL" id="CAB3383490.1"/>
    </source>
</evidence>
<gene>
    <name evidence="1" type="ORF">CLODIP_2_CD07539</name>
</gene>
<protein>
    <submittedName>
        <fullName evidence="1">Uncharacterized protein</fullName>
    </submittedName>
</protein>
<dbReference type="EMBL" id="CADEPI010000311">
    <property type="protein sequence ID" value="CAB3383490.1"/>
    <property type="molecule type" value="Genomic_DNA"/>
</dbReference>
<reference evidence="1 2" key="1">
    <citation type="submission" date="2020-04" db="EMBL/GenBank/DDBJ databases">
        <authorList>
            <person name="Alioto T."/>
            <person name="Alioto T."/>
            <person name="Gomez Garrido J."/>
        </authorList>
    </citation>
    <scope>NUCLEOTIDE SEQUENCE [LARGE SCALE GENOMIC DNA]</scope>
</reference>
<name>A0A8S1DR00_9INSE</name>
<dbReference type="Proteomes" id="UP000494165">
    <property type="component" value="Unassembled WGS sequence"/>
</dbReference>